<evidence type="ECO:0000259" key="7">
    <source>
        <dbReference type="Pfam" id="PF00155"/>
    </source>
</evidence>
<dbReference type="CDD" id="cd00609">
    <property type="entry name" value="AAT_like"/>
    <property type="match status" value="1"/>
</dbReference>
<dbReference type="InterPro" id="IPR004839">
    <property type="entry name" value="Aminotransferase_I/II_large"/>
</dbReference>
<protein>
    <recommendedName>
        <fullName evidence="6">Aminotransferase</fullName>
        <ecNumber evidence="6">2.6.1.-</ecNumber>
    </recommendedName>
</protein>
<evidence type="ECO:0000256" key="4">
    <source>
        <dbReference type="ARBA" id="ARBA00022679"/>
    </source>
</evidence>
<dbReference type="InterPro" id="IPR004838">
    <property type="entry name" value="NHTrfase_class1_PyrdxlP-BS"/>
</dbReference>
<dbReference type="InterPro" id="IPR015424">
    <property type="entry name" value="PyrdxlP-dep_Trfase"/>
</dbReference>
<organism evidence="8 9">
    <name type="scientific">Ginsengibacter hankyongi</name>
    <dbReference type="NCBI Taxonomy" id="2607284"/>
    <lineage>
        <taxon>Bacteria</taxon>
        <taxon>Pseudomonadati</taxon>
        <taxon>Bacteroidota</taxon>
        <taxon>Chitinophagia</taxon>
        <taxon>Chitinophagales</taxon>
        <taxon>Chitinophagaceae</taxon>
        <taxon>Ginsengibacter</taxon>
    </lineage>
</organism>
<accession>A0A5J5II19</accession>
<dbReference type="InterPro" id="IPR050596">
    <property type="entry name" value="AspAT/PAT-like"/>
</dbReference>
<keyword evidence="3 6" id="KW-0032">Aminotransferase</keyword>
<evidence type="ECO:0000313" key="8">
    <source>
        <dbReference type="EMBL" id="KAA9040660.1"/>
    </source>
</evidence>
<proteinExistence type="inferred from homology"/>
<name>A0A5J5II19_9BACT</name>
<evidence type="ECO:0000256" key="2">
    <source>
        <dbReference type="ARBA" id="ARBA00007441"/>
    </source>
</evidence>
<dbReference type="PANTHER" id="PTHR46383">
    <property type="entry name" value="ASPARTATE AMINOTRANSFERASE"/>
    <property type="match status" value="1"/>
</dbReference>
<dbReference type="RefSeq" id="WP_150412719.1">
    <property type="nucleotide sequence ID" value="NZ_VYQF01000001.1"/>
</dbReference>
<dbReference type="EC" id="2.6.1.-" evidence="6"/>
<dbReference type="FunFam" id="3.40.640.10:FF:000033">
    <property type="entry name" value="Aspartate aminotransferase"/>
    <property type="match status" value="1"/>
</dbReference>
<keyword evidence="4 6" id="KW-0808">Transferase</keyword>
<dbReference type="PANTHER" id="PTHR46383:SF1">
    <property type="entry name" value="ASPARTATE AMINOTRANSFERASE"/>
    <property type="match status" value="1"/>
</dbReference>
<dbReference type="GO" id="GO:0008483">
    <property type="term" value="F:transaminase activity"/>
    <property type="evidence" value="ECO:0007669"/>
    <property type="project" value="UniProtKB-KW"/>
</dbReference>
<comment type="caution">
    <text evidence="8">The sequence shown here is derived from an EMBL/GenBank/DDBJ whole genome shotgun (WGS) entry which is preliminary data.</text>
</comment>
<dbReference type="SUPFAM" id="SSF53383">
    <property type="entry name" value="PLP-dependent transferases"/>
    <property type="match status" value="1"/>
</dbReference>
<gene>
    <name evidence="8" type="ORF">FW778_01060</name>
</gene>
<dbReference type="Gene3D" id="3.40.640.10">
    <property type="entry name" value="Type I PLP-dependent aspartate aminotransferase-like (Major domain)"/>
    <property type="match status" value="1"/>
</dbReference>
<dbReference type="AlphaFoldDB" id="A0A5J5II19"/>
<dbReference type="GO" id="GO:0030170">
    <property type="term" value="F:pyridoxal phosphate binding"/>
    <property type="evidence" value="ECO:0007669"/>
    <property type="project" value="InterPro"/>
</dbReference>
<feature type="domain" description="Aminotransferase class I/classII large" evidence="7">
    <location>
        <begin position="31"/>
        <end position="392"/>
    </location>
</feature>
<evidence type="ECO:0000313" key="9">
    <source>
        <dbReference type="Proteomes" id="UP000326903"/>
    </source>
</evidence>
<comment type="cofactor">
    <cofactor evidence="1 6">
        <name>pyridoxal 5'-phosphate</name>
        <dbReference type="ChEBI" id="CHEBI:597326"/>
    </cofactor>
</comment>
<evidence type="ECO:0000256" key="1">
    <source>
        <dbReference type="ARBA" id="ARBA00001933"/>
    </source>
</evidence>
<dbReference type="PROSITE" id="PS00105">
    <property type="entry name" value="AA_TRANSFER_CLASS_1"/>
    <property type="match status" value="1"/>
</dbReference>
<dbReference type="InterPro" id="IPR015422">
    <property type="entry name" value="PyrdxlP-dep_Trfase_small"/>
</dbReference>
<dbReference type="Pfam" id="PF00155">
    <property type="entry name" value="Aminotran_1_2"/>
    <property type="match status" value="1"/>
</dbReference>
<evidence type="ECO:0000256" key="3">
    <source>
        <dbReference type="ARBA" id="ARBA00022576"/>
    </source>
</evidence>
<dbReference type="InterPro" id="IPR015421">
    <property type="entry name" value="PyrdxlP-dep_Trfase_major"/>
</dbReference>
<reference evidence="8 9" key="1">
    <citation type="submission" date="2019-09" db="EMBL/GenBank/DDBJ databases">
        <title>Draft genome sequence of Ginsengibacter sp. BR5-29.</title>
        <authorList>
            <person name="Im W.-T."/>
        </authorList>
    </citation>
    <scope>NUCLEOTIDE SEQUENCE [LARGE SCALE GENOMIC DNA]</scope>
    <source>
        <strain evidence="8 9">BR5-29</strain>
    </source>
</reference>
<keyword evidence="9" id="KW-1185">Reference proteome</keyword>
<dbReference type="Gene3D" id="3.90.1150.10">
    <property type="entry name" value="Aspartate Aminotransferase, domain 1"/>
    <property type="match status" value="1"/>
</dbReference>
<keyword evidence="5" id="KW-0663">Pyridoxal phosphate</keyword>
<dbReference type="Proteomes" id="UP000326903">
    <property type="component" value="Unassembled WGS sequence"/>
</dbReference>
<comment type="similarity">
    <text evidence="2 6">Belongs to the class-I pyridoxal-phosphate-dependent aminotransferase family.</text>
</comment>
<dbReference type="GO" id="GO:0006520">
    <property type="term" value="P:amino acid metabolic process"/>
    <property type="evidence" value="ECO:0007669"/>
    <property type="project" value="InterPro"/>
</dbReference>
<evidence type="ECO:0000256" key="6">
    <source>
        <dbReference type="RuleBase" id="RU000481"/>
    </source>
</evidence>
<evidence type="ECO:0000256" key="5">
    <source>
        <dbReference type="ARBA" id="ARBA00022898"/>
    </source>
</evidence>
<sequence>MQLSSNLLRFNEPETLKMAKLSRELRASGIDVVDLSVGEPDFNTPEHIKEAAKKAIDENWSHYTPVPGYLELREAICRKLQRDNGLTYTPQQIVVSTGAKQSIANVMLSILDDDDEIIIPTPYWVSYSEIARFGRGKVIFVHTTPEAGFKLTPEQLEAAITPKTKLFIFSSPCNPTGAVYTKIELEGLAKVFQRHPGIFIISDEIYEYINYAQDGGGGHQSIAQFDYLKDRIIIVNGLSKGFAMTGWRLGYIAAPVEVAKACEKIQGQFTSGTNSIAQRAAITALDSPLSATHEMVKEFKVRKQRVMELLKEIPNIRYTEPDGAFYIFPEVKYYFGKKAGDEVINNASDLCMYLLNTAHVSTVSGDAFGEPSCIRISFANNMKNIEEGLRRIKKGVEVIS</sequence>
<dbReference type="EMBL" id="VYQF01000001">
    <property type="protein sequence ID" value="KAA9040660.1"/>
    <property type="molecule type" value="Genomic_DNA"/>
</dbReference>